<dbReference type="PANTHER" id="PTHR12526">
    <property type="entry name" value="GLYCOSYLTRANSFERASE"/>
    <property type="match status" value="1"/>
</dbReference>
<dbReference type="InterPro" id="IPR001296">
    <property type="entry name" value="Glyco_trans_1"/>
</dbReference>
<protein>
    <submittedName>
        <fullName evidence="3">Glycosyltransferase family 1 protein</fullName>
    </submittedName>
</protein>
<dbReference type="SUPFAM" id="SSF53756">
    <property type="entry name" value="UDP-Glycosyltransferase/glycogen phosphorylase"/>
    <property type="match status" value="1"/>
</dbReference>
<dbReference type="Pfam" id="PF00534">
    <property type="entry name" value="Glycos_transf_1"/>
    <property type="match status" value="1"/>
</dbReference>
<dbReference type="Pfam" id="PF13439">
    <property type="entry name" value="Glyco_transf_4"/>
    <property type="match status" value="1"/>
</dbReference>
<dbReference type="RefSeq" id="WP_173747197.1">
    <property type="nucleotide sequence ID" value="NZ_JAAITA010000001.1"/>
</dbReference>
<evidence type="ECO:0000313" key="3">
    <source>
        <dbReference type="EMBL" id="NSJ84718.1"/>
    </source>
</evidence>
<dbReference type="Gene3D" id="3.40.50.2000">
    <property type="entry name" value="Glycogen Phosphorylase B"/>
    <property type="match status" value="2"/>
</dbReference>
<feature type="domain" description="Glycosyltransferase subfamily 4-like N-terminal" evidence="2">
    <location>
        <begin position="15"/>
        <end position="179"/>
    </location>
</feature>
<organism evidence="3 4">
    <name type="scientific">Blautia hansenii</name>
    <name type="common">Ruminococcus hansenii</name>
    <dbReference type="NCBI Taxonomy" id="1322"/>
    <lineage>
        <taxon>Bacteria</taxon>
        <taxon>Bacillati</taxon>
        <taxon>Bacillota</taxon>
        <taxon>Clostridia</taxon>
        <taxon>Lachnospirales</taxon>
        <taxon>Lachnospiraceae</taxon>
        <taxon>Blautia</taxon>
    </lineage>
</organism>
<name>A0ABX2I2P6_BLAHA</name>
<dbReference type="InterPro" id="IPR028098">
    <property type="entry name" value="Glyco_trans_4-like_N"/>
</dbReference>
<evidence type="ECO:0000259" key="1">
    <source>
        <dbReference type="Pfam" id="PF00534"/>
    </source>
</evidence>
<sequence>MKKILAGFIMDGYGGGIDKYLLNFLENVHTENIRIDFLTNEVSPELETFLQKYHSRIFAIPNLKHPVGQYREVCRILEAESYDIVYLNISTAIDCIAAWAAKKKKVPRIFIHSHTSGNDCENPVKRMIFDSIHKFCRLSLYRAATEYYGCSEKAGLWMFPEKIVKSDRFQMIFNAVDLKKFTYSSAVRDDVRKELNLENKFVVGHVGNFVYQKNHYFLIDIFEELKRKCPEAVLLLLGRGERFETVEKRIKEKGLEDSVRLLGFRKDPDRLFQAMDFFLLPSYFEGLPTVGVEAQCTGLPSLMSDTITTEVKITENCWFLPLKEKPEVWADFILKHRETDREHISWIGKKEAYSLETLKKQQQRLLEK</sequence>
<proteinExistence type="predicted"/>
<comment type="caution">
    <text evidence="3">The sequence shown here is derived from an EMBL/GenBank/DDBJ whole genome shotgun (WGS) entry which is preliminary data.</text>
</comment>
<evidence type="ECO:0000313" key="4">
    <source>
        <dbReference type="Proteomes" id="UP000822142"/>
    </source>
</evidence>
<reference evidence="3 4" key="1">
    <citation type="journal article" date="2020" name="Cell Host Microbe">
        <title>Functional and Genomic Variation between Human-Derived Isolates of Lachnospiraceae Reveals Inter- and Intra-Species Diversity.</title>
        <authorList>
            <person name="Sorbara M.T."/>
            <person name="Littmann E.R."/>
            <person name="Fontana E."/>
            <person name="Moody T.U."/>
            <person name="Kohout C.E."/>
            <person name="Gjonbalaj M."/>
            <person name="Eaton V."/>
            <person name="Seok R."/>
            <person name="Leiner I.M."/>
            <person name="Pamer E.G."/>
        </authorList>
    </citation>
    <scope>NUCLEOTIDE SEQUENCE [LARGE SCALE GENOMIC DNA]</scope>
    <source>
        <strain evidence="3 4">MSK.15.26</strain>
    </source>
</reference>
<evidence type="ECO:0000259" key="2">
    <source>
        <dbReference type="Pfam" id="PF13439"/>
    </source>
</evidence>
<accession>A0ABX2I2P6</accession>
<dbReference type="EMBL" id="JAAITA010000001">
    <property type="protein sequence ID" value="NSJ84718.1"/>
    <property type="molecule type" value="Genomic_DNA"/>
</dbReference>
<keyword evidence="4" id="KW-1185">Reference proteome</keyword>
<gene>
    <name evidence="3" type="ORF">G5A70_00655</name>
</gene>
<dbReference type="Proteomes" id="UP000822142">
    <property type="component" value="Unassembled WGS sequence"/>
</dbReference>
<feature type="domain" description="Glycosyl transferase family 1" evidence="1">
    <location>
        <begin position="189"/>
        <end position="306"/>
    </location>
</feature>